<protein>
    <submittedName>
        <fullName evidence="1">Uncharacterized protein</fullName>
    </submittedName>
</protein>
<dbReference type="EMBL" id="JACIDR010000004">
    <property type="protein sequence ID" value="MBB3974014.1"/>
    <property type="molecule type" value="Genomic_DNA"/>
</dbReference>
<proteinExistence type="predicted"/>
<evidence type="ECO:0000313" key="2">
    <source>
        <dbReference type="Proteomes" id="UP000528964"/>
    </source>
</evidence>
<dbReference type="Proteomes" id="UP000528964">
    <property type="component" value="Unassembled WGS sequence"/>
</dbReference>
<gene>
    <name evidence="1" type="ORF">GGR24_002691</name>
</gene>
<sequence length="111" mass="11932">MLICDGEEAGAVDYSISVRRDAASRRSSASGYLLARGETLAACGACQTAAIDSGHFGRLLIRLNRIEGARVDFEVMEPSLALRIDPPLAPDLTSPEEPEVLPSFRALDADW</sequence>
<reference evidence="1 2" key="1">
    <citation type="submission" date="2020-08" db="EMBL/GenBank/DDBJ databases">
        <title>Genomic Encyclopedia of Type Strains, Phase IV (KMG-IV): sequencing the most valuable type-strain genomes for metagenomic binning, comparative biology and taxonomic classification.</title>
        <authorList>
            <person name="Goeker M."/>
        </authorList>
    </citation>
    <scope>NUCLEOTIDE SEQUENCE [LARGE SCALE GENOMIC DNA]</scope>
    <source>
        <strain evidence="1 2">DSM 25481</strain>
    </source>
</reference>
<comment type="caution">
    <text evidence="1">The sequence shown here is derived from an EMBL/GenBank/DDBJ whole genome shotgun (WGS) entry which is preliminary data.</text>
</comment>
<keyword evidence="2" id="KW-1185">Reference proteome</keyword>
<dbReference type="RefSeq" id="WP_183395872.1">
    <property type="nucleotide sequence ID" value="NZ_JACIDR010000004.1"/>
</dbReference>
<evidence type="ECO:0000313" key="1">
    <source>
        <dbReference type="EMBL" id="MBB3974014.1"/>
    </source>
</evidence>
<dbReference type="AlphaFoldDB" id="A0A7W6GHP6"/>
<accession>A0A7W6GHP6</accession>
<organism evidence="1 2">
    <name type="scientific">Hansschlegelia beijingensis</name>
    <dbReference type="NCBI Taxonomy" id="1133344"/>
    <lineage>
        <taxon>Bacteria</taxon>
        <taxon>Pseudomonadati</taxon>
        <taxon>Pseudomonadota</taxon>
        <taxon>Alphaproteobacteria</taxon>
        <taxon>Hyphomicrobiales</taxon>
        <taxon>Methylopilaceae</taxon>
        <taxon>Hansschlegelia</taxon>
    </lineage>
</organism>
<name>A0A7W6GHP6_9HYPH</name>